<dbReference type="OrthoDB" id="10354861at2759"/>
<dbReference type="EMBL" id="KN847975">
    <property type="protein sequence ID" value="KIR49459.1"/>
    <property type="molecule type" value="Genomic_DNA"/>
</dbReference>
<name>A0A0D0VSL7_CRYGA</name>
<proteinExistence type="predicted"/>
<feature type="non-terminal residue" evidence="1">
    <location>
        <position position="1"/>
    </location>
</feature>
<sequence>CVLWKYYTRAASSNCSQPSHTKSTIQLDSVAYRPRRLPTISDTVKCNELSRRRGIPKPLSQMEF</sequence>
<dbReference type="AlphaFoldDB" id="A0A0D0VSL7"/>
<dbReference type="HOGENOM" id="CLU_2873778_0_0_1"/>
<evidence type="ECO:0000313" key="1">
    <source>
        <dbReference type="EMBL" id="KIR49459.1"/>
    </source>
</evidence>
<accession>A0A0D0VSL7</accession>
<reference evidence="1" key="1">
    <citation type="submission" date="2015-01" db="EMBL/GenBank/DDBJ databases">
        <title>The Genome Sequence of Cryptococcus gattii CA1280.</title>
        <authorList>
            <consortium name="The Broad Institute Genomics Platform"/>
            <person name="Cuomo C."/>
            <person name="Litvintseva A."/>
            <person name="Chen Y."/>
            <person name="Heitman J."/>
            <person name="Sun S."/>
            <person name="Springer D."/>
            <person name="Dromer F."/>
            <person name="Young S."/>
            <person name="Zeng Q."/>
            <person name="Gargeya S."/>
            <person name="Abouelleil A."/>
            <person name="Alvarado L."/>
            <person name="Chapman S.B."/>
            <person name="Gainer-Dewar J."/>
            <person name="Goldberg J."/>
            <person name="Griggs A."/>
            <person name="Gujja S."/>
            <person name="Hansen M."/>
            <person name="Howarth C."/>
            <person name="Imamovic A."/>
            <person name="Larimer J."/>
            <person name="Murphy C."/>
            <person name="Naylor J."/>
            <person name="Pearson M."/>
            <person name="Priest M."/>
            <person name="Roberts A."/>
            <person name="Saif S."/>
            <person name="Shea T."/>
            <person name="Sykes S."/>
            <person name="Wortman J."/>
            <person name="Nusbaum C."/>
            <person name="Birren B."/>
        </authorList>
    </citation>
    <scope>NUCLEOTIDE SEQUENCE [LARGE SCALE GENOMIC DNA]</scope>
    <source>
        <strain evidence="1">CA1280</strain>
    </source>
</reference>
<gene>
    <name evidence="1" type="ORF">I312_01614</name>
</gene>
<organism evidence="1">
    <name type="scientific">Cryptococcus bacillisporus CA1280</name>
    <dbReference type="NCBI Taxonomy" id="1296109"/>
    <lineage>
        <taxon>Eukaryota</taxon>
        <taxon>Fungi</taxon>
        <taxon>Dikarya</taxon>
        <taxon>Basidiomycota</taxon>
        <taxon>Agaricomycotina</taxon>
        <taxon>Tremellomycetes</taxon>
        <taxon>Tremellales</taxon>
        <taxon>Cryptococcaceae</taxon>
        <taxon>Cryptococcus</taxon>
        <taxon>Cryptococcus gattii species complex</taxon>
    </lineage>
</organism>
<protein>
    <submittedName>
        <fullName evidence="1">Unplaced genomic scaffold supercont1.3, whole genome shotgun sequence</fullName>
    </submittedName>
</protein>